<dbReference type="OrthoDB" id="515692at2759"/>
<dbReference type="Pfam" id="PF24864">
    <property type="entry name" value="DUF7730"/>
    <property type="match status" value="1"/>
</dbReference>
<dbReference type="AlphaFoldDB" id="G2Q9B0"/>
<evidence type="ECO:0000313" key="3">
    <source>
        <dbReference type="Proteomes" id="UP000007322"/>
    </source>
</evidence>
<dbReference type="PANTHER" id="PTHR38790">
    <property type="entry name" value="2EXR DOMAIN-CONTAINING PROTEIN-RELATED"/>
    <property type="match status" value="1"/>
</dbReference>
<keyword evidence="3" id="KW-1185">Reference proteome</keyword>
<dbReference type="HOGENOM" id="CLU_039760_0_0_1"/>
<dbReference type="RefSeq" id="XP_003662447.1">
    <property type="nucleotide sequence ID" value="XM_003662399.1"/>
</dbReference>
<dbReference type="OMA" id="WGSRCHR"/>
<dbReference type="GeneID" id="11512500"/>
<dbReference type="eggNOG" id="ENOG502SPRK">
    <property type="taxonomic scope" value="Eukaryota"/>
</dbReference>
<accession>G2Q9B0</accession>
<dbReference type="InParanoid" id="G2Q9B0"/>
<dbReference type="EMBL" id="CP003003">
    <property type="protein sequence ID" value="AEO57202.1"/>
    <property type="molecule type" value="Genomic_DNA"/>
</dbReference>
<name>G2Q9B0_THET4</name>
<dbReference type="InterPro" id="IPR056632">
    <property type="entry name" value="DUF7730"/>
</dbReference>
<evidence type="ECO:0000259" key="1">
    <source>
        <dbReference type="Pfam" id="PF24864"/>
    </source>
</evidence>
<dbReference type="VEuPathDB" id="FungiDB:MYCTH_2303064"/>
<reference evidence="2 3" key="1">
    <citation type="journal article" date="2011" name="Nat. Biotechnol.">
        <title>Comparative genomic analysis of the thermophilic biomass-degrading fungi Myceliophthora thermophila and Thielavia terrestris.</title>
        <authorList>
            <person name="Berka R.M."/>
            <person name="Grigoriev I.V."/>
            <person name="Otillar R."/>
            <person name="Salamov A."/>
            <person name="Grimwood J."/>
            <person name="Reid I."/>
            <person name="Ishmael N."/>
            <person name="John T."/>
            <person name="Darmond C."/>
            <person name="Moisan M.-C."/>
            <person name="Henrissat B."/>
            <person name="Coutinho P.M."/>
            <person name="Lombard V."/>
            <person name="Natvig D.O."/>
            <person name="Lindquist E."/>
            <person name="Schmutz J."/>
            <person name="Lucas S."/>
            <person name="Harris P."/>
            <person name="Powlowski J."/>
            <person name="Bellemare A."/>
            <person name="Taylor D."/>
            <person name="Butler G."/>
            <person name="de Vries R.P."/>
            <person name="Allijn I.E."/>
            <person name="van den Brink J."/>
            <person name="Ushinsky S."/>
            <person name="Storms R."/>
            <person name="Powell A.J."/>
            <person name="Paulsen I.T."/>
            <person name="Elbourne L.D.H."/>
            <person name="Baker S.E."/>
            <person name="Magnuson J."/>
            <person name="LaBoissiere S."/>
            <person name="Clutterbuck A.J."/>
            <person name="Martinez D."/>
            <person name="Wogulis M."/>
            <person name="de Leon A.L."/>
            <person name="Rey M.W."/>
            <person name="Tsang A."/>
        </authorList>
    </citation>
    <scope>NUCLEOTIDE SEQUENCE [LARGE SCALE GENOMIC DNA]</scope>
    <source>
        <strain evidence="3">ATCC 42464 / BCRC 31852 / DSM 1799</strain>
    </source>
</reference>
<protein>
    <recommendedName>
        <fullName evidence="1">DUF7730 domain-containing protein</fullName>
    </recommendedName>
</protein>
<feature type="domain" description="DUF7730" evidence="1">
    <location>
        <begin position="202"/>
        <end position="265"/>
    </location>
</feature>
<gene>
    <name evidence="2" type="ORF">MYCTH_2303064</name>
</gene>
<evidence type="ECO:0000313" key="2">
    <source>
        <dbReference type="EMBL" id="AEO57202.1"/>
    </source>
</evidence>
<dbReference type="PANTHER" id="PTHR38790:SF4">
    <property type="entry name" value="2EXR DOMAIN-CONTAINING PROTEIN"/>
    <property type="match status" value="1"/>
</dbReference>
<sequence length="449" mass="51580">MTRNFKQWLKQGLKATKDENGHGVPPEPPYREYWPNLPASSANTKLNYGLFQRLPLEVRQQILTQAFGKRTLHVHLAYDHPLARKPNSGENKRRMFLSKRADEKRPENRRRHCGLGSNLVPDASRPKQWQWFSCVCHRRVVEARECRPEPQRPPQGRIEPCNDGCLNGRLFTTRYTTNAEWGRLCRCEPIAEYDRPMADRECFIGIMGWLLACRQAYIEGVDILYRTNTFHMSSLPLLLNLARLMPPRRLATITSVELLWDLFDDRETIKTVYKQAQASPSSVPPQSQPSTKFHELRQITPRIFPNARNVYVAVQAPIEPLFWAERPAACLPLLERAILGPVEDMFRAMGPEPEKEFSFAIQLGGFLALARRHWRDKDVDPGVYRRAPSQCAVDESGYFVLDGVSFRAIRAWRPLGPGGAGYWLRPGLTDSWTAGLGMFDIWGTWDDLP</sequence>
<dbReference type="Proteomes" id="UP000007322">
    <property type="component" value="Chromosome 2"/>
</dbReference>
<organism evidence="2 3">
    <name type="scientific">Thermothelomyces thermophilus (strain ATCC 42464 / BCRC 31852 / DSM 1799)</name>
    <name type="common">Sporotrichum thermophile</name>
    <dbReference type="NCBI Taxonomy" id="573729"/>
    <lineage>
        <taxon>Eukaryota</taxon>
        <taxon>Fungi</taxon>
        <taxon>Dikarya</taxon>
        <taxon>Ascomycota</taxon>
        <taxon>Pezizomycotina</taxon>
        <taxon>Sordariomycetes</taxon>
        <taxon>Sordariomycetidae</taxon>
        <taxon>Sordariales</taxon>
        <taxon>Chaetomiaceae</taxon>
        <taxon>Thermothelomyces</taxon>
    </lineage>
</organism>
<dbReference type="KEGG" id="mtm:MYCTH_2303064"/>
<proteinExistence type="predicted"/>